<feature type="transmembrane region" description="Helical" evidence="1">
    <location>
        <begin position="21"/>
        <end position="43"/>
    </location>
</feature>
<evidence type="ECO:0000313" key="4">
    <source>
        <dbReference type="EMBL" id="GBC99433.1"/>
    </source>
</evidence>
<feature type="transmembrane region" description="Helical" evidence="1">
    <location>
        <begin position="403"/>
        <end position="426"/>
    </location>
</feature>
<feature type="transmembrane region" description="Helical" evidence="1">
    <location>
        <begin position="655"/>
        <end position="677"/>
    </location>
</feature>
<feature type="transmembrane region" description="Helical" evidence="1">
    <location>
        <begin position="522"/>
        <end position="543"/>
    </location>
</feature>
<evidence type="ECO:0000259" key="2">
    <source>
        <dbReference type="Pfam" id="PF20580"/>
    </source>
</evidence>
<accession>A0A2H5XE20</accession>
<dbReference type="Proteomes" id="UP000236173">
    <property type="component" value="Unassembled WGS sequence"/>
</dbReference>
<keyword evidence="1" id="KW-0472">Membrane</keyword>
<evidence type="ECO:0000256" key="1">
    <source>
        <dbReference type="SAM" id="Phobius"/>
    </source>
</evidence>
<feature type="transmembrane region" description="Helical" evidence="1">
    <location>
        <begin position="583"/>
        <end position="601"/>
    </location>
</feature>
<protein>
    <submittedName>
        <fullName evidence="4">Uncharacterized protein</fullName>
    </submittedName>
</protein>
<feature type="transmembrane region" description="Helical" evidence="1">
    <location>
        <begin position="481"/>
        <end position="502"/>
    </location>
</feature>
<name>A0A2H5XE20_9BACT</name>
<dbReference type="InterPro" id="IPR046711">
    <property type="entry name" value="DUF6784"/>
</dbReference>
<feature type="domain" description="DUF6785" evidence="3">
    <location>
        <begin position="18"/>
        <end position="142"/>
    </location>
</feature>
<reference evidence="5" key="1">
    <citation type="submission" date="2017-09" db="EMBL/GenBank/DDBJ databases">
        <title>Metaegenomics of thermophilic ammonia-oxidizing enrichment culture.</title>
        <authorList>
            <person name="Kato S."/>
            <person name="Suzuki K."/>
        </authorList>
    </citation>
    <scope>NUCLEOTIDE SEQUENCE [LARGE SCALE GENOMIC DNA]</scope>
</reference>
<dbReference type="EMBL" id="BEHT01000027">
    <property type="protein sequence ID" value="GBC99433.1"/>
    <property type="molecule type" value="Genomic_DNA"/>
</dbReference>
<organism evidence="4 5">
    <name type="scientific">Candidatus Fervidibacter japonicus</name>
    <dbReference type="NCBI Taxonomy" id="2035412"/>
    <lineage>
        <taxon>Bacteria</taxon>
        <taxon>Candidatus Fervidibacterota</taxon>
        <taxon>Candidatus Fervidibacter</taxon>
    </lineage>
</organism>
<feature type="transmembrane region" description="Helical" evidence="1">
    <location>
        <begin position="362"/>
        <end position="382"/>
    </location>
</feature>
<feature type="domain" description="DUF6785" evidence="3">
    <location>
        <begin position="151"/>
        <end position="546"/>
    </location>
</feature>
<evidence type="ECO:0000259" key="3">
    <source>
        <dbReference type="Pfam" id="PF20581"/>
    </source>
</evidence>
<feature type="transmembrane region" description="Helical" evidence="1">
    <location>
        <begin position="86"/>
        <end position="108"/>
    </location>
</feature>
<dbReference type="InterPro" id="IPR046712">
    <property type="entry name" value="DUF6785"/>
</dbReference>
<proteinExistence type="predicted"/>
<feature type="transmembrane region" description="Helical" evidence="1">
    <location>
        <begin position="621"/>
        <end position="643"/>
    </location>
</feature>
<keyword evidence="1" id="KW-1133">Transmembrane helix</keyword>
<comment type="caution">
    <text evidence="4">The sequence shown here is derived from an EMBL/GenBank/DDBJ whole genome shotgun (WGS) entry which is preliminary data.</text>
</comment>
<gene>
    <name evidence="4" type="ORF">HRbin17_01957</name>
</gene>
<evidence type="ECO:0000313" key="5">
    <source>
        <dbReference type="Proteomes" id="UP000236173"/>
    </source>
</evidence>
<feature type="transmembrane region" description="Helical" evidence="1">
    <location>
        <begin position="55"/>
        <end position="74"/>
    </location>
</feature>
<feature type="transmembrane region" description="Helical" evidence="1">
    <location>
        <begin position="260"/>
        <end position="281"/>
    </location>
</feature>
<keyword evidence="1" id="KW-0812">Transmembrane</keyword>
<feature type="transmembrane region" description="Helical" evidence="1">
    <location>
        <begin position="432"/>
        <end position="460"/>
    </location>
</feature>
<feature type="transmembrane region" description="Helical" evidence="1">
    <location>
        <begin position="330"/>
        <end position="350"/>
    </location>
</feature>
<feature type="transmembrane region" description="Helical" evidence="1">
    <location>
        <begin position="200"/>
        <end position="220"/>
    </location>
</feature>
<dbReference type="AlphaFoldDB" id="A0A2H5XE20"/>
<sequence>MAELKVEDRTATKESAVSWRAVLLGLVGTVLLAWLVPIFDLLVQGTWIASCHLPIGVFNLFVFLLFANALLKVLRPAWALTRQELSVAYCMMLAGSGLPSFGFTEYLFPTLAGTLYYARPENRWAELTFRYIPQWFVPWDVAEAARALGGAPPEQGWWRGLYALLPTALHPGGREVVRLFYEGTPAGTAVPLSHWVVPTVAWSLLALAFFVALFCVSVLLRRPWLDYDRLTFPLTQPPLEMTESVDEPQTPLAFFLRQRIMWLGALIPFAIHSLNGLHFYFPAAPEIRLTFPLNPYLTGYLFSQIGPFIAIVHFSVIGVAFLLPSDLAFSLWFFYFVFMAQSVLLTYLGWQLPNFPGYATPSHAALQMLGAFFAIVAHFFTVGRKHWRQVLKGETPVDEPITYRIASLGFTAAIAFATLWCVLAGASWSVALLSWLVLFVVAIALTRFVSEGGLLFVQAFRPSDLFIAFVGTRPFSARHMTVMAFVEKVFMFDLRTFLMPFFMDSFRIARVADIPLRPLTGAMGLSVMASLVASSWSFLRLVYRKGANTMMQGAGAWFLQHSPRQVLDFTVAYLEQPRSPTPLSRSCFALGFIVALLLYRLRQLFGWFPLHPIGYAMGPSWPMIQLWFSTLLGWLLKALLLRYGGLGAFRRWRPFFLGLLIGEYLTAGLWLALDYAFGKVGHRFFLF</sequence>
<feature type="transmembrane region" description="Helical" evidence="1">
    <location>
        <begin position="301"/>
        <end position="323"/>
    </location>
</feature>
<dbReference type="Pfam" id="PF20581">
    <property type="entry name" value="DUF6785"/>
    <property type="match status" value="2"/>
</dbReference>
<dbReference type="Pfam" id="PF20580">
    <property type="entry name" value="DUF6784"/>
    <property type="match status" value="1"/>
</dbReference>
<feature type="domain" description="DUF6784" evidence="2">
    <location>
        <begin position="588"/>
        <end position="679"/>
    </location>
</feature>